<gene>
    <name evidence="1" type="ORF">J1N35_014282</name>
</gene>
<dbReference type="Proteomes" id="UP000828251">
    <property type="component" value="Unassembled WGS sequence"/>
</dbReference>
<keyword evidence="2" id="KW-1185">Reference proteome</keyword>
<reference evidence="1 2" key="1">
    <citation type="journal article" date="2021" name="Plant Biotechnol. J.">
        <title>Multi-omics assisted identification of the key and species-specific regulatory components of drought-tolerant mechanisms in Gossypium stocksii.</title>
        <authorList>
            <person name="Yu D."/>
            <person name="Ke L."/>
            <person name="Zhang D."/>
            <person name="Wu Y."/>
            <person name="Sun Y."/>
            <person name="Mei J."/>
            <person name="Sun J."/>
            <person name="Sun Y."/>
        </authorList>
    </citation>
    <scope>NUCLEOTIDE SEQUENCE [LARGE SCALE GENOMIC DNA]</scope>
    <source>
        <strain evidence="2">cv. E1</strain>
        <tissue evidence="1">Leaf</tissue>
    </source>
</reference>
<accession>A0A9D3VVR9</accession>
<evidence type="ECO:0000313" key="1">
    <source>
        <dbReference type="EMBL" id="KAH1097361.1"/>
    </source>
</evidence>
<comment type="caution">
    <text evidence="1">The sequence shown here is derived from an EMBL/GenBank/DDBJ whole genome shotgun (WGS) entry which is preliminary data.</text>
</comment>
<dbReference type="EMBL" id="JAIQCV010000005">
    <property type="protein sequence ID" value="KAH1097361.1"/>
    <property type="molecule type" value="Genomic_DNA"/>
</dbReference>
<name>A0A9D3VVR9_9ROSI</name>
<protein>
    <submittedName>
        <fullName evidence="1">Uncharacterized protein</fullName>
    </submittedName>
</protein>
<organism evidence="1 2">
    <name type="scientific">Gossypium stocksii</name>
    <dbReference type="NCBI Taxonomy" id="47602"/>
    <lineage>
        <taxon>Eukaryota</taxon>
        <taxon>Viridiplantae</taxon>
        <taxon>Streptophyta</taxon>
        <taxon>Embryophyta</taxon>
        <taxon>Tracheophyta</taxon>
        <taxon>Spermatophyta</taxon>
        <taxon>Magnoliopsida</taxon>
        <taxon>eudicotyledons</taxon>
        <taxon>Gunneridae</taxon>
        <taxon>Pentapetalae</taxon>
        <taxon>rosids</taxon>
        <taxon>malvids</taxon>
        <taxon>Malvales</taxon>
        <taxon>Malvaceae</taxon>
        <taxon>Malvoideae</taxon>
        <taxon>Gossypium</taxon>
    </lineage>
</organism>
<proteinExistence type="predicted"/>
<dbReference type="AlphaFoldDB" id="A0A9D3VVR9"/>
<evidence type="ECO:0000313" key="2">
    <source>
        <dbReference type="Proteomes" id="UP000828251"/>
    </source>
</evidence>
<sequence>MNFFEKNSQASTPLEEVTHDVTNFDLKDQCTFNKNLELNLESQQEFRIRDGNKLNITEEIFDPIKIDIEVEVVVDVEVQLTTNLELKPILNERVDESIHFLAIIEEVLTKEIDEFILFSFNEEDKARVNRTSRDMEVK</sequence>